<keyword evidence="1" id="KW-0378">Hydrolase</keyword>
<dbReference type="InterPro" id="IPR036866">
    <property type="entry name" value="RibonucZ/Hydroxyglut_hydro"/>
</dbReference>
<dbReference type="GO" id="GO:0042781">
    <property type="term" value="F:3'-tRNA processing endoribonuclease activity"/>
    <property type="evidence" value="ECO:0007669"/>
    <property type="project" value="TreeGrafter"/>
</dbReference>
<feature type="domain" description="Metallo-beta-lactamase" evidence="2">
    <location>
        <begin position="57"/>
        <end position="257"/>
    </location>
</feature>
<reference evidence="3" key="1">
    <citation type="submission" date="2016-12" db="EMBL/GenBank/DDBJ databases">
        <title>Draft genome sequence of Roseomonas mucosa strain AU37, isolated from a peripheral intravenous catheter.</title>
        <authorList>
            <person name="Choudhury M.A."/>
            <person name="Sidjabat H.E."/>
            <person name="Wailan A.M."/>
            <person name="Zhang L."/>
            <person name="Marsh N.M."/>
            <person name="Rickard C.M."/>
            <person name="Davies M."/>
            <person name="Mcmillan D.J."/>
        </authorList>
    </citation>
    <scope>NUCLEOTIDE SEQUENCE [LARGE SCALE GENOMIC DNA]</scope>
    <source>
        <strain evidence="3">AU37</strain>
    </source>
</reference>
<dbReference type="Proteomes" id="UP000054844">
    <property type="component" value="Unassembled WGS sequence"/>
</dbReference>
<proteinExistence type="predicted"/>
<accession>A0A1S8D9D4</accession>
<comment type="caution">
    <text evidence="3">The sequence shown here is derived from an EMBL/GenBank/DDBJ whole genome shotgun (WGS) entry which is preliminary data.</text>
</comment>
<dbReference type="SMART" id="SM00849">
    <property type="entry name" value="Lactamase_B"/>
    <property type="match status" value="1"/>
</dbReference>
<dbReference type="EMBL" id="LLWF02000002">
    <property type="protein sequence ID" value="ONH84941.1"/>
    <property type="molecule type" value="Genomic_DNA"/>
</dbReference>
<dbReference type="Gene3D" id="3.60.15.10">
    <property type="entry name" value="Ribonuclease Z/Hydroxyacylglutathione hydrolase-like"/>
    <property type="match status" value="1"/>
</dbReference>
<dbReference type="STRING" id="207340.APZ41_001750"/>
<dbReference type="OrthoDB" id="9803916at2"/>
<dbReference type="PANTHER" id="PTHR46018:SF2">
    <property type="entry name" value="ZINC PHOSPHODIESTERASE ELAC PROTEIN 1"/>
    <property type="match status" value="1"/>
</dbReference>
<organism evidence="3 4">
    <name type="scientific">Roseomonas mucosa</name>
    <dbReference type="NCBI Taxonomy" id="207340"/>
    <lineage>
        <taxon>Bacteria</taxon>
        <taxon>Pseudomonadati</taxon>
        <taxon>Pseudomonadota</taxon>
        <taxon>Alphaproteobacteria</taxon>
        <taxon>Acetobacterales</taxon>
        <taxon>Roseomonadaceae</taxon>
        <taxon>Roseomonas</taxon>
    </lineage>
</organism>
<evidence type="ECO:0000313" key="3">
    <source>
        <dbReference type="EMBL" id="ONH84941.1"/>
    </source>
</evidence>
<dbReference type="InterPro" id="IPR001279">
    <property type="entry name" value="Metallo-B-lactamas"/>
</dbReference>
<evidence type="ECO:0000313" key="4">
    <source>
        <dbReference type="Proteomes" id="UP000054844"/>
    </source>
</evidence>
<dbReference type="AlphaFoldDB" id="A0A1S8D9D4"/>
<gene>
    <name evidence="3" type="ORF">APZ41_001750</name>
</gene>
<keyword evidence="4" id="KW-1185">Reference proteome</keyword>
<evidence type="ECO:0000259" key="2">
    <source>
        <dbReference type="SMART" id="SM00849"/>
    </source>
</evidence>
<protein>
    <submittedName>
        <fullName evidence="3">MBL fold metallo-hydrolase</fullName>
    </submittedName>
</protein>
<sequence>MSIVRRRKLLLAGMAGGLVTAQGGKAMGAPEAAPVTEDLFRVTVLGSGTPMPSAQRFGNATLVECGHRRLLFDFGRGCTIRLWQLRIPLGSIDAHFLTHHHSDHTAGLPDLWLTGWLRPPYGRRAAPLLLYGPPGTEAMAKGLRAAYAADIGTRLADEHNPEEGIRIDARDVAPGLVHEQDGLRVLAFDNDHGEMVRPSYGYRIEYRGRVVVLAGDTRYSQEVVRQGRGADLFLHPVTLIPEALLAGDPAYRAVYSHLASPDDAARAFREAKPRLAALYHVGLNGNATLADLQSAIRTGYDGPLMIASDLTAFGIGRDAVSVMQREAG</sequence>
<name>A0A1S8D9D4_9PROT</name>
<dbReference type="Pfam" id="PF12706">
    <property type="entry name" value="Lactamase_B_2"/>
    <property type="match status" value="1"/>
</dbReference>
<dbReference type="CDD" id="cd07719">
    <property type="entry name" value="arylsulfatase_AtsA-like_MBL-fold"/>
    <property type="match status" value="1"/>
</dbReference>
<evidence type="ECO:0000256" key="1">
    <source>
        <dbReference type="ARBA" id="ARBA00022801"/>
    </source>
</evidence>
<dbReference type="PANTHER" id="PTHR46018">
    <property type="entry name" value="ZINC PHOSPHODIESTERASE ELAC PROTEIN 1"/>
    <property type="match status" value="1"/>
</dbReference>
<dbReference type="RefSeq" id="WP_019459232.1">
    <property type="nucleotide sequence ID" value="NZ_AP031462.1"/>
</dbReference>
<dbReference type="SUPFAM" id="SSF56281">
    <property type="entry name" value="Metallo-hydrolase/oxidoreductase"/>
    <property type="match status" value="1"/>
</dbReference>
<dbReference type="GeneID" id="99632284"/>
<dbReference type="InterPro" id="IPR044094">
    <property type="entry name" value="AtsA-like_MBL-fold"/>
</dbReference>